<dbReference type="AlphaFoldDB" id="A0A022KVV7"/>
<dbReference type="GO" id="GO:0005737">
    <property type="term" value="C:cytoplasm"/>
    <property type="evidence" value="ECO:0007669"/>
    <property type="project" value="UniProtKB-SubCell"/>
</dbReference>
<dbReference type="HAMAP" id="MF_01114">
    <property type="entry name" value="RecX"/>
    <property type="match status" value="1"/>
</dbReference>
<accession>A0A022KVV7</accession>
<dbReference type="GO" id="GO:0006282">
    <property type="term" value="P:regulation of DNA repair"/>
    <property type="evidence" value="ECO:0007669"/>
    <property type="project" value="UniProtKB-UniRule"/>
</dbReference>
<feature type="region of interest" description="Disordered" evidence="6">
    <location>
        <begin position="1"/>
        <end position="44"/>
    </location>
</feature>
<comment type="caution">
    <text evidence="9">The sequence shown here is derived from an EMBL/GenBank/DDBJ whole genome shotgun (WGS) entry which is preliminary data.</text>
</comment>
<comment type="subcellular location">
    <subcellularLocation>
        <location evidence="1 5">Cytoplasm</location>
    </subcellularLocation>
</comment>
<dbReference type="PANTHER" id="PTHR33602">
    <property type="entry name" value="REGULATORY PROTEIN RECX FAMILY PROTEIN"/>
    <property type="match status" value="1"/>
</dbReference>
<evidence type="ECO:0000313" key="10">
    <source>
        <dbReference type="Proteomes" id="UP000019754"/>
    </source>
</evidence>
<keyword evidence="10" id="KW-1185">Reference proteome</keyword>
<evidence type="ECO:0000256" key="5">
    <source>
        <dbReference type="HAMAP-Rule" id="MF_01114"/>
    </source>
</evidence>
<dbReference type="HOGENOM" id="CLU_066607_0_2_11"/>
<dbReference type="Pfam" id="PF21982">
    <property type="entry name" value="RecX_HTH1"/>
    <property type="match status" value="1"/>
</dbReference>
<dbReference type="InterPro" id="IPR053926">
    <property type="entry name" value="RecX_HTH_1st"/>
</dbReference>
<dbReference type="OrthoDB" id="5244465at2"/>
<evidence type="ECO:0000259" key="7">
    <source>
        <dbReference type="Pfam" id="PF02631"/>
    </source>
</evidence>
<dbReference type="InterPro" id="IPR003783">
    <property type="entry name" value="Regulatory_RecX"/>
</dbReference>
<evidence type="ECO:0000256" key="6">
    <source>
        <dbReference type="SAM" id="MobiDB-lite"/>
    </source>
</evidence>
<dbReference type="RefSeq" id="WP_017822760.1">
    <property type="nucleotide sequence ID" value="NZ_AORC01000005.1"/>
</dbReference>
<dbReference type="Pfam" id="PF02631">
    <property type="entry name" value="RecX_HTH2"/>
    <property type="match status" value="1"/>
</dbReference>
<evidence type="ECO:0000259" key="8">
    <source>
        <dbReference type="Pfam" id="PF21982"/>
    </source>
</evidence>
<dbReference type="PANTHER" id="PTHR33602:SF1">
    <property type="entry name" value="REGULATORY PROTEIN RECX FAMILY PROTEIN"/>
    <property type="match status" value="1"/>
</dbReference>
<keyword evidence="4 5" id="KW-0963">Cytoplasm</keyword>
<evidence type="ECO:0000256" key="2">
    <source>
        <dbReference type="ARBA" id="ARBA00009695"/>
    </source>
</evidence>
<comment type="function">
    <text evidence="5">Modulates RecA activity.</text>
</comment>
<feature type="compositionally biased region" description="Low complexity" evidence="6">
    <location>
        <begin position="8"/>
        <end position="18"/>
    </location>
</feature>
<reference evidence="9 10" key="1">
    <citation type="journal article" date="2013" name="Genome Announc.">
        <title>Draft genome sequence of an Actinobacterium, Brachybacterium muris strain UCD-AY4.</title>
        <authorList>
            <person name="Lo J.R."/>
            <person name="Lang J.M."/>
            <person name="Darling A.E."/>
            <person name="Eisen J.A."/>
            <person name="Coil D.A."/>
        </authorList>
    </citation>
    <scope>NUCLEOTIDE SEQUENCE [LARGE SCALE GENOMIC DNA]</scope>
    <source>
        <strain evidence="9 10">UCD-AY4</strain>
    </source>
</reference>
<dbReference type="InterPro" id="IPR036388">
    <property type="entry name" value="WH-like_DNA-bd_sf"/>
</dbReference>
<evidence type="ECO:0000313" key="9">
    <source>
        <dbReference type="EMBL" id="EYT50195.1"/>
    </source>
</evidence>
<protein>
    <recommendedName>
        <fullName evidence="3 5">Regulatory protein RecX</fullName>
    </recommendedName>
</protein>
<evidence type="ECO:0000256" key="4">
    <source>
        <dbReference type="ARBA" id="ARBA00022490"/>
    </source>
</evidence>
<sequence length="210" mass="24025">MRSEPASQAQAQAQARATAQERLRERTREILERPRAAPHPEAAAREKAVVHECRYLMRLLSTRRRSAGEMRQRLEQRAVPAAIAHEAMARIDRAGLVDDAAFAREWVTQRRDLRALSDEALRRELRAREVGDAHIDKALAIGGPGDEEQRCRELVRTRLRPEQHRLDDDPDGAHRRRMARRLDALLTRRGYPGDLAVRVISSELRDATTQ</sequence>
<feature type="domain" description="RecX first three-helical" evidence="8">
    <location>
        <begin position="57"/>
        <end position="90"/>
    </location>
</feature>
<dbReference type="InterPro" id="IPR053924">
    <property type="entry name" value="RecX_HTH_2nd"/>
</dbReference>
<evidence type="ECO:0000256" key="3">
    <source>
        <dbReference type="ARBA" id="ARBA00018111"/>
    </source>
</evidence>
<proteinExistence type="inferred from homology"/>
<evidence type="ECO:0000256" key="1">
    <source>
        <dbReference type="ARBA" id="ARBA00004496"/>
    </source>
</evidence>
<gene>
    <name evidence="5" type="primary">recX</name>
    <name evidence="9" type="ORF">D641_0105280</name>
</gene>
<dbReference type="EMBL" id="AORC01000005">
    <property type="protein sequence ID" value="EYT50195.1"/>
    <property type="molecule type" value="Genomic_DNA"/>
</dbReference>
<comment type="similarity">
    <text evidence="2 5">Belongs to the RecX family.</text>
</comment>
<feature type="domain" description="RecX second three-helical" evidence="7">
    <location>
        <begin position="98"/>
        <end position="139"/>
    </location>
</feature>
<dbReference type="Proteomes" id="UP000019754">
    <property type="component" value="Unassembled WGS sequence"/>
</dbReference>
<organism evidence="9 10">
    <name type="scientific">Brachybacterium muris UCD-AY4</name>
    <dbReference type="NCBI Taxonomy" id="1249481"/>
    <lineage>
        <taxon>Bacteria</taxon>
        <taxon>Bacillati</taxon>
        <taxon>Actinomycetota</taxon>
        <taxon>Actinomycetes</taxon>
        <taxon>Micrococcales</taxon>
        <taxon>Dermabacteraceae</taxon>
        <taxon>Brachybacterium</taxon>
    </lineage>
</organism>
<dbReference type="Gene3D" id="1.10.10.10">
    <property type="entry name" value="Winged helix-like DNA-binding domain superfamily/Winged helix DNA-binding domain"/>
    <property type="match status" value="1"/>
</dbReference>
<feature type="compositionally biased region" description="Basic and acidic residues" evidence="6">
    <location>
        <begin position="19"/>
        <end position="35"/>
    </location>
</feature>
<name>A0A022KVV7_9MICO</name>
<dbReference type="STRING" id="1249481.D641_0105280"/>